<dbReference type="Proteomes" id="UP001164693">
    <property type="component" value="Chromosome"/>
</dbReference>
<evidence type="ECO:0000313" key="2">
    <source>
        <dbReference type="Proteomes" id="UP001164693"/>
    </source>
</evidence>
<sequence length="93" mass="10304">MTTIGNRTRITLTAQTVEKIAELLERCDEFIRHADPAVRAELCTHLGPHASGYDLNLFIDDLGFTAAELRHQLATAAEIAVEHQHARSTGQPR</sequence>
<proteinExistence type="predicted"/>
<keyword evidence="2" id="KW-1185">Reference proteome</keyword>
<accession>A0ABY7K0Q8</accession>
<organism evidence="1 2">
    <name type="scientific">Jatrophihabitans cynanchi</name>
    <dbReference type="NCBI Taxonomy" id="2944128"/>
    <lineage>
        <taxon>Bacteria</taxon>
        <taxon>Bacillati</taxon>
        <taxon>Actinomycetota</taxon>
        <taxon>Actinomycetes</taxon>
        <taxon>Jatrophihabitantales</taxon>
        <taxon>Jatrophihabitantaceae</taxon>
        <taxon>Jatrophihabitans</taxon>
    </lineage>
</organism>
<gene>
    <name evidence="1" type="ORF">M6B22_06635</name>
</gene>
<dbReference type="EMBL" id="CP097463">
    <property type="protein sequence ID" value="WAX58436.1"/>
    <property type="molecule type" value="Genomic_DNA"/>
</dbReference>
<reference evidence="1" key="1">
    <citation type="submission" date="2022-05" db="EMBL/GenBank/DDBJ databases">
        <title>Jatrophihabitans sp. SB3-54 whole genome sequence.</title>
        <authorList>
            <person name="Suh M.K."/>
            <person name="Eom M.K."/>
            <person name="Kim J.S."/>
            <person name="Kim H.S."/>
            <person name="Do H.E."/>
            <person name="Shin Y.K."/>
            <person name="Lee J.-S."/>
        </authorList>
    </citation>
    <scope>NUCLEOTIDE SEQUENCE</scope>
    <source>
        <strain evidence="1">SB3-54</strain>
    </source>
</reference>
<name>A0ABY7K0Q8_9ACTN</name>
<evidence type="ECO:0000313" key="1">
    <source>
        <dbReference type="EMBL" id="WAX58436.1"/>
    </source>
</evidence>
<dbReference type="RefSeq" id="WP_269444979.1">
    <property type="nucleotide sequence ID" value="NZ_CP097463.1"/>
</dbReference>
<protein>
    <submittedName>
        <fullName evidence="1">Uncharacterized protein</fullName>
    </submittedName>
</protein>